<sequence>CEDQMKRYLETLPTRTSASSGREGLLHPLELKLHQCIGWHGHDTSHAAGEHGEHSVGLVYA</sequence>
<organism evidence="1 2">
    <name type="scientific">Trema orientale</name>
    <name type="common">Charcoal tree</name>
    <name type="synonym">Celtis orientalis</name>
    <dbReference type="NCBI Taxonomy" id="63057"/>
    <lineage>
        <taxon>Eukaryota</taxon>
        <taxon>Viridiplantae</taxon>
        <taxon>Streptophyta</taxon>
        <taxon>Embryophyta</taxon>
        <taxon>Tracheophyta</taxon>
        <taxon>Spermatophyta</taxon>
        <taxon>Magnoliopsida</taxon>
        <taxon>eudicotyledons</taxon>
        <taxon>Gunneridae</taxon>
        <taxon>Pentapetalae</taxon>
        <taxon>rosids</taxon>
        <taxon>fabids</taxon>
        <taxon>Rosales</taxon>
        <taxon>Cannabaceae</taxon>
        <taxon>Trema</taxon>
    </lineage>
</organism>
<accession>A0A2P5FK91</accession>
<evidence type="ECO:0000313" key="1">
    <source>
        <dbReference type="EMBL" id="PON98193.1"/>
    </source>
</evidence>
<dbReference type="InParanoid" id="A0A2P5FK91"/>
<comment type="caution">
    <text evidence="1">The sequence shown here is derived from an EMBL/GenBank/DDBJ whole genome shotgun (WGS) entry which is preliminary data.</text>
</comment>
<dbReference type="AlphaFoldDB" id="A0A2P5FK91"/>
<name>A0A2P5FK91_TREOI</name>
<evidence type="ECO:0000313" key="2">
    <source>
        <dbReference type="Proteomes" id="UP000237000"/>
    </source>
</evidence>
<dbReference type="Proteomes" id="UP000237000">
    <property type="component" value="Unassembled WGS sequence"/>
</dbReference>
<reference evidence="2" key="1">
    <citation type="submission" date="2016-06" db="EMBL/GenBank/DDBJ databases">
        <title>Parallel loss of symbiosis genes in relatives of nitrogen-fixing non-legume Parasponia.</title>
        <authorList>
            <person name="Van Velzen R."/>
            <person name="Holmer R."/>
            <person name="Bu F."/>
            <person name="Rutten L."/>
            <person name="Van Zeijl A."/>
            <person name="Liu W."/>
            <person name="Santuari L."/>
            <person name="Cao Q."/>
            <person name="Sharma T."/>
            <person name="Shen D."/>
            <person name="Roswanjaya Y."/>
            <person name="Wardhani T."/>
            <person name="Kalhor M.S."/>
            <person name="Jansen J."/>
            <person name="Van den Hoogen J."/>
            <person name="Gungor B."/>
            <person name="Hartog M."/>
            <person name="Hontelez J."/>
            <person name="Verver J."/>
            <person name="Yang W.-C."/>
            <person name="Schijlen E."/>
            <person name="Repin R."/>
            <person name="Schilthuizen M."/>
            <person name="Schranz E."/>
            <person name="Heidstra R."/>
            <person name="Miyata K."/>
            <person name="Fedorova E."/>
            <person name="Kohlen W."/>
            <person name="Bisseling T."/>
            <person name="Smit S."/>
            <person name="Geurts R."/>
        </authorList>
    </citation>
    <scope>NUCLEOTIDE SEQUENCE [LARGE SCALE GENOMIC DNA]</scope>
    <source>
        <strain evidence="2">cv. RG33-2</strain>
    </source>
</reference>
<gene>
    <name evidence="1" type="ORF">TorRG33x02_060230</name>
</gene>
<feature type="non-terminal residue" evidence="1">
    <location>
        <position position="1"/>
    </location>
</feature>
<protein>
    <submittedName>
        <fullName evidence="1">Uncharacterized protein</fullName>
    </submittedName>
</protein>
<keyword evidence="2" id="KW-1185">Reference proteome</keyword>
<proteinExistence type="predicted"/>
<dbReference type="EMBL" id="JXTC01000026">
    <property type="protein sequence ID" value="PON98193.1"/>
    <property type="molecule type" value="Genomic_DNA"/>
</dbReference>